<protein>
    <submittedName>
        <fullName evidence="2">Uncharacterized protein</fullName>
    </submittedName>
</protein>
<evidence type="ECO:0000313" key="2">
    <source>
        <dbReference type="EMBL" id="KAK7750051.1"/>
    </source>
</evidence>
<dbReference type="Pfam" id="PF14441">
    <property type="entry name" value="OTT_1508_deam"/>
    <property type="match status" value="1"/>
</dbReference>
<organism evidence="2 3">
    <name type="scientific">Diatrype stigma</name>
    <dbReference type="NCBI Taxonomy" id="117547"/>
    <lineage>
        <taxon>Eukaryota</taxon>
        <taxon>Fungi</taxon>
        <taxon>Dikarya</taxon>
        <taxon>Ascomycota</taxon>
        <taxon>Pezizomycotina</taxon>
        <taxon>Sordariomycetes</taxon>
        <taxon>Xylariomycetidae</taxon>
        <taxon>Xylariales</taxon>
        <taxon>Diatrypaceae</taxon>
        <taxon>Diatrype</taxon>
    </lineage>
</organism>
<evidence type="ECO:0000256" key="1">
    <source>
        <dbReference type="SAM" id="MobiDB-lite"/>
    </source>
</evidence>
<dbReference type="EMBL" id="JAKJXP020000071">
    <property type="protein sequence ID" value="KAK7750051.1"/>
    <property type="molecule type" value="Genomic_DNA"/>
</dbReference>
<sequence length="686" mass="76494">MANFWGNGTKLDFHKAVAELQDLTRYPVDEEYYRPKEIAETDGRVLKFKDELQLADDLAFLANSEEGVGTVSAVTIQERREGITVLLASNYTPTETTVKGLRNILDIIQKYAFKGINMLFHYCVHTPGIAILLGKVDALLESLRPLENKSNALTENLYLDDIIKKSADLVALGGRGSLEKHLRCLGFSQDCIVRSGIPQVDKLARYFHSCKDLVRIVRQQTHSALFQGVTLKHLDAFPDVPRPGTAKQCFVHAEMQQVFYYEQHPDEPRPRAIGCSKSTCYLCDLFLKQQGLYRVSHSYKRLYSQWTLPDVDWMAQEQVDSFSLIVKFMTDHIRKTEEHLRWDPPVRPTRWSYDQESRAFTRLSSASSESDVQNERSTLASKVSSTKAPPSSVGSDGTLRSSAETLTELPCRVVWGDDRREGAISRAASRGPPDRASSRARSRAPSTMRERGVQRASRPPDLKTTTRDRAISRPPIPMSRPPILTQKRSRRSHDSSRPPLSPSSQPPSPPSTQLPPSPPSTQPTSPTTPPPRIQEESTSQRAQAQAQAAVRSVPSSTIRLRSDDLPYHHDVQENAPAIALEIDTILLIVEFPRRSAGRLFISRKDPAVVGQADVDAEQLPTDREVRLNRGNNNSGGGGGAAKASKKRPKSKSKSKLSPSSLSPFTFQLRHQTLTRLNIGFHWGGVA</sequence>
<evidence type="ECO:0000313" key="3">
    <source>
        <dbReference type="Proteomes" id="UP001320420"/>
    </source>
</evidence>
<keyword evidence="3" id="KW-1185">Reference proteome</keyword>
<feature type="compositionally biased region" description="Basic and acidic residues" evidence="1">
    <location>
        <begin position="448"/>
        <end position="471"/>
    </location>
</feature>
<gene>
    <name evidence="2" type="ORF">SLS62_008044</name>
</gene>
<dbReference type="Proteomes" id="UP001320420">
    <property type="component" value="Unassembled WGS sequence"/>
</dbReference>
<proteinExistence type="predicted"/>
<reference evidence="2 3" key="1">
    <citation type="submission" date="2024-02" db="EMBL/GenBank/DDBJ databases">
        <title>De novo assembly and annotation of 12 fungi associated with fruit tree decline syndrome in Ontario, Canada.</title>
        <authorList>
            <person name="Sulman M."/>
            <person name="Ellouze W."/>
            <person name="Ilyukhin E."/>
        </authorList>
    </citation>
    <scope>NUCLEOTIDE SEQUENCE [LARGE SCALE GENOMIC DNA]</scope>
    <source>
        <strain evidence="2 3">M11/M66-122</strain>
    </source>
</reference>
<feature type="compositionally biased region" description="Basic residues" evidence="1">
    <location>
        <begin position="643"/>
        <end position="654"/>
    </location>
</feature>
<feature type="region of interest" description="Disordered" evidence="1">
    <location>
        <begin position="624"/>
        <end position="661"/>
    </location>
</feature>
<name>A0AAN9YMZ1_9PEZI</name>
<comment type="caution">
    <text evidence="2">The sequence shown here is derived from an EMBL/GenBank/DDBJ whole genome shotgun (WGS) entry which is preliminary data.</text>
</comment>
<feature type="compositionally biased region" description="Pro residues" evidence="1">
    <location>
        <begin position="499"/>
        <end position="532"/>
    </location>
</feature>
<feature type="region of interest" description="Disordered" evidence="1">
    <location>
        <begin position="362"/>
        <end position="403"/>
    </location>
</feature>
<dbReference type="InterPro" id="IPR027796">
    <property type="entry name" value="OTT_1508_deam-like"/>
</dbReference>
<dbReference type="AlphaFoldDB" id="A0AAN9YMZ1"/>
<feature type="region of interest" description="Disordered" evidence="1">
    <location>
        <begin position="423"/>
        <end position="541"/>
    </location>
</feature>
<accession>A0AAN9YMZ1</accession>